<dbReference type="AlphaFoldDB" id="A0A0F8A1Z3"/>
<dbReference type="Proteomes" id="UP000054481">
    <property type="component" value="Unassembled WGS sequence"/>
</dbReference>
<proteinExistence type="predicted"/>
<dbReference type="Pfam" id="PF11917">
    <property type="entry name" value="DUF3435"/>
    <property type="match status" value="1"/>
</dbReference>
<feature type="region of interest" description="Disordered" evidence="1">
    <location>
        <begin position="221"/>
        <end position="331"/>
    </location>
</feature>
<keyword evidence="3" id="KW-1185">Reference proteome</keyword>
<gene>
    <name evidence="2" type="ORF">HIM_10734</name>
</gene>
<feature type="compositionally biased region" description="Basic and acidic residues" evidence="1">
    <location>
        <begin position="221"/>
        <end position="231"/>
    </location>
</feature>
<feature type="region of interest" description="Disordered" evidence="1">
    <location>
        <begin position="720"/>
        <end position="746"/>
    </location>
</feature>
<dbReference type="InterPro" id="IPR021842">
    <property type="entry name" value="DUF3435"/>
</dbReference>
<protein>
    <recommendedName>
        <fullName evidence="4">FluG domain-containing protein</fullName>
    </recommendedName>
</protein>
<dbReference type="PANTHER" id="PTHR37535">
    <property type="entry name" value="FLUG DOMAIN PROTEIN"/>
    <property type="match status" value="1"/>
</dbReference>
<feature type="compositionally biased region" description="Polar residues" evidence="1">
    <location>
        <begin position="244"/>
        <end position="254"/>
    </location>
</feature>
<accession>A0A0F8A1Z3</accession>
<evidence type="ECO:0000313" key="2">
    <source>
        <dbReference type="EMBL" id="KJZ69879.1"/>
    </source>
</evidence>
<organism evidence="2 3">
    <name type="scientific">Hirsutella minnesotensis 3608</name>
    <dbReference type="NCBI Taxonomy" id="1043627"/>
    <lineage>
        <taxon>Eukaryota</taxon>
        <taxon>Fungi</taxon>
        <taxon>Dikarya</taxon>
        <taxon>Ascomycota</taxon>
        <taxon>Pezizomycotina</taxon>
        <taxon>Sordariomycetes</taxon>
        <taxon>Hypocreomycetidae</taxon>
        <taxon>Hypocreales</taxon>
        <taxon>Ophiocordycipitaceae</taxon>
        <taxon>Hirsutella</taxon>
    </lineage>
</organism>
<evidence type="ECO:0008006" key="4">
    <source>
        <dbReference type="Google" id="ProtNLM"/>
    </source>
</evidence>
<dbReference type="PANTHER" id="PTHR37535:SF4">
    <property type="entry name" value="FLUG DOMAIN-CONTAINING PROTEIN"/>
    <property type="match status" value="1"/>
</dbReference>
<dbReference type="OrthoDB" id="4485682at2759"/>
<sequence>MAIHRDIKSALQAAARRRHRDTLLRKEAQSKQLGAPGYHSLRNKLNSTRFLQPLDAATTKANIYYIRKRFMRFCHDKQHGCWKQAIKRHYCDKGLIMTFLHWICETYIRPRRKPSKKKTVNQYWRDFKMLFRRCNKGRVINANDCEEIRKYINGTLKDKFHLDDQPKNKPVMGVDDLLLGLTHHWSRDRSVFPTEDDRLDLSSIMLFQAYTACRPAELVDGTKSRAGKDPLLDDSDVDCVPPTKLSSGSGSVTSDKVHAMSIRARRQAGRTEEEKAIESGSESGLESDLECDDAAFDPTDDDSDDGTSDTDYSDDELHDTESRHRAKEPLSAPVSELCEPIEGREPIRKHKALCYEDIVLWVVPDPNKRGRDVLAMEVFFRHHKGADNKPKPTVFLFRENPLPILCPISHILARAIRDGAMEVAGLQHAAPFFSNFCKQATKVNWRPSILKTPVFRRSVRTTVGGWVKSATDPMKYSTYAFYLDRIGSDLGSEEKWTSYCLRRGNANALLGVAPNAVVDQVMRHDPMTGCLANAYLNRRVGFNTQDAYLERDPSADGLTRAFSHMSIRCNPEVPKEIPKSEMDILEPDPEVVDLMMQVKRMAIQIRQEHGFIKQAPKDVKETYHQLRRDLRNAEKAFRDDMTKVYQEAYRRRMHNEVLERQLRGRAIKEQAEPSVQHHLGERTQLQALLCDFSIDESPKDITDRKIRAIDLMVLLASRREVRQQPRPSPPCEEDNREGSPDAEPLPKLEIPLVLGKTQCIYCVGDEQLASVDRVRTFNRVSHMMDHVEKVHLRHEPPRARFVCRHPQCKHRGDFLTSLDHFKNHVQTVHGIKLRK</sequence>
<dbReference type="EMBL" id="KQ030670">
    <property type="protein sequence ID" value="KJZ69879.1"/>
    <property type="molecule type" value="Genomic_DNA"/>
</dbReference>
<name>A0A0F8A1Z3_9HYPO</name>
<evidence type="ECO:0000313" key="3">
    <source>
        <dbReference type="Proteomes" id="UP000054481"/>
    </source>
</evidence>
<feature type="compositionally biased region" description="Acidic residues" evidence="1">
    <location>
        <begin position="285"/>
        <end position="318"/>
    </location>
</feature>
<evidence type="ECO:0000256" key="1">
    <source>
        <dbReference type="SAM" id="MobiDB-lite"/>
    </source>
</evidence>
<reference evidence="2 3" key="1">
    <citation type="journal article" date="2014" name="Genome Biol. Evol.">
        <title>Comparative genomics and transcriptomics analyses reveal divergent lifestyle features of nematode endoparasitic fungus Hirsutella minnesotensis.</title>
        <authorList>
            <person name="Lai Y."/>
            <person name="Liu K."/>
            <person name="Zhang X."/>
            <person name="Zhang X."/>
            <person name="Li K."/>
            <person name="Wang N."/>
            <person name="Shu C."/>
            <person name="Wu Y."/>
            <person name="Wang C."/>
            <person name="Bushley K.E."/>
            <person name="Xiang M."/>
            <person name="Liu X."/>
        </authorList>
    </citation>
    <scope>NUCLEOTIDE SEQUENCE [LARGE SCALE GENOMIC DNA]</scope>
    <source>
        <strain evidence="2 3">3608</strain>
    </source>
</reference>